<dbReference type="GO" id="GO:0008757">
    <property type="term" value="F:S-adenosylmethionine-dependent methyltransferase activity"/>
    <property type="evidence" value="ECO:0007669"/>
    <property type="project" value="UniProtKB-ARBA"/>
</dbReference>
<evidence type="ECO:0000313" key="3">
    <source>
        <dbReference type="Proteomes" id="UP000277580"/>
    </source>
</evidence>
<dbReference type="PANTHER" id="PTHR14614:SF130">
    <property type="entry name" value="PROTEIN-LYSINE N-METHYLTRANSFERASE EEF2KMT"/>
    <property type="match status" value="1"/>
</dbReference>
<dbReference type="EMBL" id="ML119105">
    <property type="protein sequence ID" value="RPB17620.1"/>
    <property type="molecule type" value="Genomic_DNA"/>
</dbReference>
<protein>
    <submittedName>
        <fullName evidence="2">S-adenosyl-L-methionine-dependent methyltransferase</fullName>
    </submittedName>
</protein>
<dbReference type="InterPro" id="IPR029063">
    <property type="entry name" value="SAM-dependent_MTases_sf"/>
</dbReference>
<organism evidence="2 3">
    <name type="scientific">Morchella conica CCBAS932</name>
    <dbReference type="NCBI Taxonomy" id="1392247"/>
    <lineage>
        <taxon>Eukaryota</taxon>
        <taxon>Fungi</taxon>
        <taxon>Dikarya</taxon>
        <taxon>Ascomycota</taxon>
        <taxon>Pezizomycotina</taxon>
        <taxon>Pezizomycetes</taxon>
        <taxon>Pezizales</taxon>
        <taxon>Morchellaceae</taxon>
        <taxon>Morchella</taxon>
    </lineage>
</organism>
<reference evidence="2 3" key="1">
    <citation type="journal article" date="2018" name="Nat. Ecol. Evol.">
        <title>Pezizomycetes genomes reveal the molecular basis of ectomycorrhizal truffle lifestyle.</title>
        <authorList>
            <person name="Murat C."/>
            <person name="Payen T."/>
            <person name="Noel B."/>
            <person name="Kuo A."/>
            <person name="Morin E."/>
            <person name="Chen J."/>
            <person name="Kohler A."/>
            <person name="Krizsan K."/>
            <person name="Balestrini R."/>
            <person name="Da Silva C."/>
            <person name="Montanini B."/>
            <person name="Hainaut M."/>
            <person name="Levati E."/>
            <person name="Barry K.W."/>
            <person name="Belfiori B."/>
            <person name="Cichocki N."/>
            <person name="Clum A."/>
            <person name="Dockter R.B."/>
            <person name="Fauchery L."/>
            <person name="Guy J."/>
            <person name="Iotti M."/>
            <person name="Le Tacon F."/>
            <person name="Lindquist E.A."/>
            <person name="Lipzen A."/>
            <person name="Malagnac F."/>
            <person name="Mello A."/>
            <person name="Molinier V."/>
            <person name="Miyauchi S."/>
            <person name="Poulain J."/>
            <person name="Riccioni C."/>
            <person name="Rubini A."/>
            <person name="Sitrit Y."/>
            <person name="Splivallo R."/>
            <person name="Traeger S."/>
            <person name="Wang M."/>
            <person name="Zifcakova L."/>
            <person name="Wipf D."/>
            <person name="Zambonelli A."/>
            <person name="Paolocci F."/>
            <person name="Nowrousian M."/>
            <person name="Ottonello S."/>
            <person name="Baldrian P."/>
            <person name="Spatafora J.W."/>
            <person name="Henrissat B."/>
            <person name="Nagy L.G."/>
            <person name="Aury J.M."/>
            <person name="Wincker P."/>
            <person name="Grigoriev I.V."/>
            <person name="Bonfante P."/>
            <person name="Martin F.M."/>
        </authorList>
    </citation>
    <scope>NUCLEOTIDE SEQUENCE [LARGE SCALE GENOMIC DNA]</scope>
    <source>
        <strain evidence="2 3">CCBAS932</strain>
    </source>
</reference>
<dbReference type="STRING" id="1392247.A0A3N4L405"/>
<dbReference type="GO" id="GO:0005737">
    <property type="term" value="C:cytoplasm"/>
    <property type="evidence" value="ECO:0007669"/>
    <property type="project" value="TreeGrafter"/>
</dbReference>
<dbReference type="CDD" id="cd02440">
    <property type="entry name" value="AdoMet_MTases"/>
    <property type="match status" value="1"/>
</dbReference>
<proteinExistence type="predicted"/>
<name>A0A3N4L405_9PEZI</name>
<evidence type="ECO:0000313" key="2">
    <source>
        <dbReference type="EMBL" id="RPB17620.1"/>
    </source>
</evidence>
<dbReference type="OrthoDB" id="194386at2759"/>
<keyword evidence="2" id="KW-0489">Methyltransferase</keyword>
<keyword evidence="2" id="KW-0808">Transferase</keyword>
<dbReference type="InParanoid" id="A0A3N4L405"/>
<dbReference type="AlphaFoldDB" id="A0A3N4L405"/>
<dbReference type="InterPro" id="IPR019410">
    <property type="entry name" value="Methyltransf_16"/>
</dbReference>
<dbReference type="GO" id="GO:0032259">
    <property type="term" value="P:methylation"/>
    <property type="evidence" value="ECO:0007669"/>
    <property type="project" value="UniProtKB-KW"/>
</dbReference>
<dbReference type="FunCoup" id="A0A3N4L405">
    <property type="interactions" value="512"/>
</dbReference>
<feature type="region of interest" description="Disordered" evidence="1">
    <location>
        <begin position="75"/>
        <end position="95"/>
    </location>
</feature>
<dbReference type="Pfam" id="PF10294">
    <property type="entry name" value="Methyltransf_16"/>
    <property type="match status" value="1"/>
</dbReference>
<evidence type="ECO:0000256" key="1">
    <source>
        <dbReference type="SAM" id="MobiDB-lite"/>
    </source>
</evidence>
<dbReference type="SUPFAM" id="SSF53335">
    <property type="entry name" value="S-adenosyl-L-methionine-dependent methyltransferases"/>
    <property type="match status" value="1"/>
</dbReference>
<dbReference type="Proteomes" id="UP000277580">
    <property type="component" value="Unassembled WGS sequence"/>
</dbReference>
<sequence length="384" mass="42626">MDPQVQLLRRQYLQLVEPSNLSFPTDPSTLRSPHFQASLYESLFAPNQPNNTSPPERYTARVLKKLITKLSEPPIALGGEEQDQEQPVIPTPSIHPAKKVKIDNLTLLPEQEIHEQLLELYTELLSRSSSAASPLDPEASRSYVTYIFPPSPFNGGEIGLPVTLHESRNIISGAGTTGLRTWEAALALSEYLICTHLQNIYKNTAFTPTIEGVGRVLREYNRVLELGAGTGLVSIVAARLGAPKVLATDGDSMVCEALAKNVHLSGVSETVTVRKRLWGDEIEMDEDFDLVVGADVTYDATVISYLIKELEQLFAKNSHIRVVISATIRNEDTFATFEKACRNSGFVLEQKLWIPPTPQIFFYDQIAQIRIIHITKSTAKFLGL</sequence>
<keyword evidence="3" id="KW-1185">Reference proteome</keyword>
<dbReference type="PANTHER" id="PTHR14614">
    <property type="entry name" value="HEPATOCELLULAR CARCINOMA-ASSOCIATED ANTIGEN"/>
    <property type="match status" value="1"/>
</dbReference>
<gene>
    <name evidence="2" type="ORF">P167DRAFT_514896</name>
</gene>
<dbReference type="Gene3D" id="3.40.50.150">
    <property type="entry name" value="Vaccinia Virus protein VP39"/>
    <property type="match status" value="1"/>
</dbReference>
<accession>A0A3N4L405</accession>